<protein>
    <submittedName>
        <fullName evidence="1">Uncharacterized protein</fullName>
    </submittedName>
</protein>
<gene>
    <name evidence="1" type="ORF">EV189_3937</name>
</gene>
<name>A0A4Q7N7F2_9ACTN</name>
<proteinExistence type="predicted"/>
<dbReference type="Proteomes" id="UP000293638">
    <property type="component" value="Unassembled WGS sequence"/>
</dbReference>
<keyword evidence="2" id="KW-1185">Reference proteome</keyword>
<evidence type="ECO:0000313" key="2">
    <source>
        <dbReference type="Proteomes" id="UP000293638"/>
    </source>
</evidence>
<accession>A0A4Q7N7F2</accession>
<organism evidence="1 2">
    <name type="scientific">Motilibacter rhizosphaerae</name>
    <dbReference type="NCBI Taxonomy" id="598652"/>
    <lineage>
        <taxon>Bacteria</taxon>
        <taxon>Bacillati</taxon>
        <taxon>Actinomycetota</taxon>
        <taxon>Actinomycetes</taxon>
        <taxon>Motilibacterales</taxon>
        <taxon>Motilibacteraceae</taxon>
        <taxon>Motilibacter</taxon>
    </lineage>
</organism>
<reference evidence="1 2" key="1">
    <citation type="submission" date="2019-02" db="EMBL/GenBank/DDBJ databases">
        <title>Genomic Encyclopedia of Type Strains, Phase IV (KMG-IV): sequencing the most valuable type-strain genomes for metagenomic binning, comparative biology and taxonomic classification.</title>
        <authorList>
            <person name="Goeker M."/>
        </authorList>
    </citation>
    <scope>NUCLEOTIDE SEQUENCE [LARGE SCALE GENOMIC DNA]</scope>
    <source>
        <strain evidence="1 2">DSM 45622</strain>
    </source>
</reference>
<dbReference type="EMBL" id="SGXD01000008">
    <property type="protein sequence ID" value="RZS77899.1"/>
    <property type="molecule type" value="Genomic_DNA"/>
</dbReference>
<evidence type="ECO:0000313" key="1">
    <source>
        <dbReference type="EMBL" id="RZS77899.1"/>
    </source>
</evidence>
<comment type="caution">
    <text evidence="1">The sequence shown here is derived from an EMBL/GenBank/DDBJ whole genome shotgun (WGS) entry which is preliminary data.</text>
</comment>
<sequence length="85" mass="9513">MIESGRDVVVQMWVNATREESSAGWPAVAILGFDEHDKIVSHFGVQDTAEFLVAAGVLDEPELEAQLERVPRPGDHELNWEQRLS</sequence>
<dbReference type="AlphaFoldDB" id="A0A4Q7N7F2"/>